<sequence length="232" mass="25517">MNSNQEIRIKILPGGPYEVTGTVPLKQAIIVADKHGHSEKWGEGKKYEIKEESFHLCRCGHSKNKPFCSGEHKNIGFTGDETAGFSTYEDRASVLEGEALDLMDDETLCAVARFCDRGGNVWRLTMASGVEENAEAAVYEASCCPAGRLTSVKKDGTRLEPKLEKEIGIVEDTARNCKGPIWVKGGIEIESASGQSYEVRNRVTLCRCGESSNMPYCDAHHLQCSHMQGLDK</sequence>
<feature type="domain" description="Iron-binding zinc finger CDGSH type" evidence="5">
    <location>
        <begin position="190"/>
        <end position="227"/>
    </location>
</feature>
<dbReference type="PANTHER" id="PTHR46491:SF3">
    <property type="entry name" value="CDGSH IRON-SULFUR DOMAIN-CONTAINING PROTEIN 3, MITOCHONDRIAL"/>
    <property type="match status" value="1"/>
</dbReference>
<proteinExistence type="predicted"/>
<keyword evidence="3" id="KW-0408">Iron</keyword>
<feature type="domain" description="Iron-binding zinc finger CDGSH type" evidence="5">
    <location>
        <begin position="40"/>
        <end position="78"/>
    </location>
</feature>
<dbReference type="SMART" id="SM00704">
    <property type="entry name" value="ZnF_CDGSH"/>
    <property type="match status" value="2"/>
</dbReference>
<dbReference type="EMBL" id="CP067089">
    <property type="protein sequence ID" value="QQO08549.1"/>
    <property type="molecule type" value="Genomic_DNA"/>
</dbReference>
<dbReference type="PIRSF" id="PIRSF009180">
    <property type="entry name" value="UCP009180"/>
    <property type="match status" value="1"/>
</dbReference>
<gene>
    <name evidence="6" type="ORF">JFL75_16670</name>
</gene>
<organism evidence="6 7">
    <name type="scientific">Breznakiella homolactica</name>
    <dbReference type="NCBI Taxonomy" id="2798577"/>
    <lineage>
        <taxon>Bacteria</taxon>
        <taxon>Pseudomonadati</taxon>
        <taxon>Spirochaetota</taxon>
        <taxon>Spirochaetia</taxon>
        <taxon>Spirochaetales</taxon>
        <taxon>Breznakiellaceae</taxon>
        <taxon>Breznakiella</taxon>
    </lineage>
</organism>
<evidence type="ECO:0000256" key="2">
    <source>
        <dbReference type="ARBA" id="ARBA00022723"/>
    </source>
</evidence>
<dbReference type="GO" id="GO:0046872">
    <property type="term" value="F:metal ion binding"/>
    <property type="evidence" value="ECO:0007669"/>
    <property type="project" value="UniProtKB-KW"/>
</dbReference>
<keyword evidence="2" id="KW-0479">Metal-binding</keyword>
<dbReference type="InterPro" id="IPR052950">
    <property type="entry name" value="CISD"/>
</dbReference>
<dbReference type="Pfam" id="PF06902">
    <property type="entry name" value="Fer4_19"/>
    <property type="match status" value="1"/>
</dbReference>
<dbReference type="GO" id="GO:0051537">
    <property type="term" value="F:2 iron, 2 sulfur cluster binding"/>
    <property type="evidence" value="ECO:0007669"/>
    <property type="project" value="UniProtKB-KW"/>
</dbReference>
<keyword evidence="1" id="KW-0001">2Fe-2S</keyword>
<evidence type="ECO:0000256" key="1">
    <source>
        <dbReference type="ARBA" id="ARBA00022714"/>
    </source>
</evidence>
<dbReference type="Proteomes" id="UP000595917">
    <property type="component" value="Chromosome"/>
</dbReference>
<dbReference type="GO" id="GO:0005737">
    <property type="term" value="C:cytoplasm"/>
    <property type="evidence" value="ECO:0007669"/>
    <property type="project" value="UniProtKB-ARBA"/>
</dbReference>
<protein>
    <submittedName>
        <fullName evidence="6">CDGSH iron-sulfur domain-containing protein</fullName>
    </submittedName>
</protein>
<keyword evidence="7" id="KW-1185">Reference proteome</keyword>
<dbReference type="Gene3D" id="3.40.5.90">
    <property type="entry name" value="CDGSH iron-sulfur domain, mitoNEET-type"/>
    <property type="match status" value="2"/>
</dbReference>
<evidence type="ECO:0000313" key="6">
    <source>
        <dbReference type="EMBL" id="QQO08549.1"/>
    </source>
</evidence>
<dbReference type="InterPro" id="IPR042216">
    <property type="entry name" value="MitoNEET_CISD"/>
</dbReference>
<dbReference type="InterPro" id="IPR018967">
    <property type="entry name" value="FeS-contain_CDGSH-typ"/>
</dbReference>
<accession>A0A7T7XLD4</accession>
<dbReference type="Pfam" id="PF09360">
    <property type="entry name" value="zf-CDGSH"/>
    <property type="match status" value="2"/>
</dbReference>
<dbReference type="InterPro" id="IPR016548">
    <property type="entry name" value="UCP009180"/>
</dbReference>
<dbReference type="RefSeq" id="WP_215625855.1">
    <property type="nucleotide sequence ID" value="NZ_CP067089.2"/>
</dbReference>
<dbReference type="AlphaFoldDB" id="A0A7T7XLD4"/>
<reference evidence="6" key="1">
    <citation type="submission" date="2021-01" db="EMBL/GenBank/DDBJ databases">
        <title>Description of Breznakiella homolactica.</title>
        <authorList>
            <person name="Song Y."/>
            <person name="Brune A."/>
        </authorList>
    </citation>
    <scope>NUCLEOTIDE SEQUENCE</scope>
    <source>
        <strain evidence="6">RmG30</strain>
    </source>
</reference>
<evidence type="ECO:0000256" key="3">
    <source>
        <dbReference type="ARBA" id="ARBA00023004"/>
    </source>
</evidence>
<evidence type="ECO:0000259" key="5">
    <source>
        <dbReference type="SMART" id="SM00704"/>
    </source>
</evidence>
<dbReference type="PANTHER" id="PTHR46491">
    <property type="entry name" value="CDGSH IRON SULFUR DOMAIN PROTEIN HOMOLOG"/>
    <property type="match status" value="1"/>
</dbReference>
<keyword evidence="4" id="KW-0411">Iron-sulfur</keyword>
<evidence type="ECO:0000256" key="4">
    <source>
        <dbReference type="ARBA" id="ARBA00023014"/>
    </source>
</evidence>
<dbReference type="InterPro" id="IPR010693">
    <property type="entry name" value="Divergent_4Fe-4S_mono-cluster"/>
</dbReference>
<name>A0A7T7XLD4_9SPIR</name>
<evidence type="ECO:0000313" key="7">
    <source>
        <dbReference type="Proteomes" id="UP000595917"/>
    </source>
</evidence>
<dbReference type="KEGG" id="bhc:JFL75_16670"/>